<dbReference type="SUPFAM" id="SSF82607">
    <property type="entry name" value="YbaB-like"/>
    <property type="match status" value="1"/>
</dbReference>
<keyword evidence="5" id="KW-1185">Reference proteome</keyword>
<dbReference type="InterPro" id="IPR004401">
    <property type="entry name" value="YbaB/EbfC"/>
</dbReference>
<organism evidence="4 5">
    <name type="scientific">Butyricicoccus porcorum</name>
    <dbReference type="NCBI Taxonomy" id="1945634"/>
    <lineage>
        <taxon>Bacteria</taxon>
        <taxon>Bacillati</taxon>
        <taxon>Bacillota</taxon>
        <taxon>Clostridia</taxon>
        <taxon>Eubacteriales</taxon>
        <taxon>Butyricicoccaceae</taxon>
        <taxon>Butyricicoccus</taxon>
    </lineage>
</organism>
<dbReference type="InterPro" id="IPR036894">
    <property type="entry name" value="YbaB-like_sf"/>
</dbReference>
<dbReference type="GO" id="GO:0043590">
    <property type="term" value="C:bacterial nucleoid"/>
    <property type="evidence" value="ECO:0007669"/>
    <property type="project" value="UniProtKB-UniRule"/>
</dbReference>
<comment type="similarity">
    <text evidence="2">Belongs to the YbaB/EbfC family.</text>
</comment>
<dbReference type="EMBL" id="NHOC01000011">
    <property type="protein sequence ID" value="OUM19638.1"/>
    <property type="molecule type" value="Genomic_DNA"/>
</dbReference>
<accession>A0A252F1G8</accession>
<dbReference type="NCBIfam" id="TIGR00103">
    <property type="entry name" value="DNA_YbaB_EbfC"/>
    <property type="match status" value="1"/>
</dbReference>
<evidence type="ECO:0000256" key="1">
    <source>
        <dbReference type="ARBA" id="ARBA00023125"/>
    </source>
</evidence>
<evidence type="ECO:0000256" key="2">
    <source>
        <dbReference type="HAMAP-Rule" id="MF_00274"/>
    </source>
</evidence>
<comment type="caution">
    <text evidence="4">The sequence shown here is derived from an EMBL/GenBank/DDBJ whole genome shotgun (WGS) entry which is preliminary data.</text>
</comment>
<evidence type="ECO:0000313" key="5">
    <source>
        <dbReference type="Proteomes" id="UP000194903"/>
    </source>
</evidence>
<proteinExistence type="inferred from homology"/>
<keyword evidence="2" id="KW-0963">Cytoplasm</keyword>
<dbReference type="Proteomes" id="UP000194903">
    <property type="component" value="Unassembled WGS sequence"/>
</dbReference>
<keyword evidence="1 2" id="KW-0238">DNA-binding</keyword>
<dbReference type="PIRSF" id="PIRSF004555">
    <property type="entry name" value="UCP004555"/>
    <property type="match status" value="1"/>
</dbReference>
<dbReference type="Pfam" id="PF02575">
    <property type="entry name" value="YbaB_DNA_bd"/>
    <property type="match status" value="1"/>
</dbReference>
<dbReference type="OrthoDB" id="9795263at2"/>
<dbReference type="HAMAP" id="MF_00274">
    <property type="entry name" value="DNA_YbaB_EbfC"/>
    <property type="match status" value="1"/>
</dbReference>
<name>A0A252F1G8_9FIRM</name>
<dbReference type="AlphaFoldDB" id="A0A252F1G8"/>
<dbReference type="PANTHER" id="PTHR33449">
    <property type="entry name" value="NUCLEOID-ASSOCIATED PROTEIN YBAB"/>
    <property type="match status" value="1"/>
</dbReference>
<protein>
    <recommendedName>
        <fullName evidence="2">Nucleoid-associated protein CBW42_11970</fullName>
    </recommendedName>
</protein>
<dbReference type="RefSeq" id="WP_087021863.1">
    <property type="nucleotide sequence ID" value="NZ_CP178353.1"/>
</dbReference>
<dbReference type="GO" id="GO:0003677">
    <property type="term" value="F:DNA binding"/>
    <property type="evidence" value="ECO:0007669"/>
    <property type="project" value="UniProtKB-UniRule"/>
</dbReference>
<dbReference type="Gene3D" id="3.30.1310.10">
    <property type="entry name" value="Nucleoid-associated protein YbaB-like domain"/>
    <property type="match status" value="1"/>
</dbReference>
<comment type="subcellular location">
    <subcellularLocation>
        <location evidence="2">Cytoplasm</location>
        <location evidence="2">Nucleoid</location>
    </subcellularLocation>
</comment>
<reference evidence="4 5" key="1">
    <citation type="submission" date="2017-05" db="EMBL/GenBank/DDBJ databases">
        <title>Butyricicoccus porcorum sp. nov. a butyrate-producing bacterium from the swine intestinal tract.</title>
        <authorList>
            <person name="Trachsel J."/>
            <person name="Humphrey S."/>
            <person name="Allen H.K."/>
        </authorList>
    </citation>
    <scope>NUCLEOTIDE SEQUENCE [LARGE SCALE GENOMIC DNA]</scope>
    <source>
        <strain evidence="4">BB10</strain>
    </source>
</reference>
<gene>
    <name evidence="4" type="ORF">CBW42_11970</name>
</gene>
<dbReference type="PANTHER" id="PTHR33449:SF1">
    <property type="entry name" value="NUCLEOID-ASSOCIATED PROTEIN YBAB"/>
    <property type="match status" value="1"/>
</dbReference>
<comment type="subunit">
    <text evidence="2">Homodimer.</text>
</comment>
<feature type="coiled-coil region" evidence="3">
    <location>
        <begin position="25"/>
        <end position="52"/>
    </location>
</feature>
<comment type="function">
    <text evidence="2">Binds to DNA and alters its conformation. May be involved in regulation of gene expression, nucleoid organization and DNA protection.</text>
</comment>
<evidence type="ECO:0000256" key="3">
    <source>
        <dbReference type="SAM" id="Coils"/>
    </source>
</evidence>
<evidence type="ECO:0000313" key="4">
    <source>
        <dbReference type="EMBL" id="OUM19638.1"/>
    </source>
</evidence>
<keyword evidence="3" id="KW-0175">Coiled coil</keyword>
<sequence length="123" mass="12830">MAKGFKSRGMAGRGGAMGGMGGMNMNAMIKKAQKMQEEMVKAQEELGQKEYTATSGGGAVTAVVKGSNEIVSLKLNPEVVDPDDIEMLEDLIVTAVNQALKTADEESAAIMRQATGGGMPGMF</sequence>
<dbReference type="GO" id="GO:0005829">
    <property type="term" value="C:cytosol"/>
    <property type="evidence" value="ECO:0007669"/>
    <property type="project" value="TreeGrafter"/>
</dbReference>